<dbReference type="Proteomes" id="UP000596660">
    <property type="component" value="Unplaced"/>
</dbReference>
<dbReference type="InterPro" id="IPR029962">
    <property type="entry name" value="TBL"/>
</dbReference>
<organism evidence="3 4">
    <name type="scientific">Chenopodium quinoa</name>
    <name type="common">Quinoa</name>
    <dbReference type="NCBI Taxonomy" id="63459"/>
    <lineage>
        <taxon>Eukaryota</taxon>
        <taxon>Viridiplantae</taxon>
        <taxon>Streptophyta</taxon>
        <taxon>Embryophyta</taxon>
        <taxon>Tracheophyta</taxon>
        <taxon>Spermatophyta</taxon>
        <taxon>Magnoliopsida</taxon>
        <taxon>eudicotyledons</taxon>
        <taxon>Gunneridae</taxon>
        <taxon>Pentapetalae</taxon>
        <taxon>Caryophyllales</taxon>
        <taxon>Chenopodiaceae</taxon>
        <taxon>Chenopodioideae</taxon>
        <taxon>Atripliceae</taxon>
        <taxon>Chenopodium</taxon>
    </lineage>
</organism>
<accession>A0A803KPF5</accession>
<dbReference type="GO" id="GO:0016413">
    <property type="term" value="F:O-acetyltransferase activity"/>
    <property type="evidence" value="ECO:0007669"/>
    <property type="project" value="InterPro"/>
</dbReference>
<evidence type="ECO:0000313" key="3">
    <source>
        <dbReference type="EnsemblPlants" id="AUR62000911-RA:cds"/>
    </source>
</evidence>
<dbReference type="InterPro" id="IPR026057">
    <property type="entry name" value="TBL_C"/>
</dbReference>
<feature type="domain" description="Trichome birefringence-like C-terminal" evidence="2">
    <location>
        <begin position="12"/>
        <end position="96"/>
    </location>
</feature>
<evidence type="ECO:0000256" key="1">
    <source>
        <dbReference type="ARBA" id="ARBA00007727"/>
    </source>
</evidence>
<dbReference type="PANTHER" id="PTHR32285">
    <property type="entry name" value="PROTEIN TRICHOME BIREFRINGENCE-LIKE 9-RELATED"/>
    <property type="match status" value="1"/>
</dbReference>
<dbReference type="OMA" id="RSYGEEC"/>
<name>A0A803KPF5_CHEQI</name>
<dbReference type="Pfam" id="PF13839">
    <property type="entry name" value="PC-Esterase"/>
    <property type="match status" value="2"/>
</dbReference>
<feature type="domain" description="Trichome birefringence-like C-terminal" evidence="2">
    <location>
        <begin position="99"/>
        <end position="236"/>
    </location>
</feature>
<dbReference type="AlphaFoldDB" id="A0A803KPF5"/>
<protein>
    <recommendedName>
        <fullName evidence="2">Trichome birefringence-like C-terminal domain-containing protein</fullName>
    </recommendedName>
</protein>
<reference evidence="3" key="1">
    <citation type="journal article" date="2017" name="Nature">
        <title>The genome of Chenopodium quinoa.</title>
        <authorList>
            <person name="Jarvis D.E."/>
            <person name="Ho Y.S."/>
            <person name="Lightfoot D.J."/>
            <person name="Schmoeckel S.M."/>
            <person name="Li B."/>
            <person name="Borm T.J.A."/>
            <person name="Ohyanagi H."/>
            <person name="Mineta K."/>
            <person name="Michell C.T."/>
            <person name="Saber N."/>
            <person name="Kharbatia N.M."/>
            <person name="Rupper R.R."/>
            <person name="Sharp A.R."/>
            <person name="Dally N."/>
            <person name="Boughton B.A."/>
            <person name="Woo Y.H."/>
            <person name="Gao G."/>
            <person name="Schijlen E.G.W.M."/>
            <person name="Guo X."/>
            <person name="Momin A.A."/>
            <person name="Negrao S."/>
            <person name="Al-Babili S."/>
            <person name="Gehring C."/>
            <person name="Roessner U."/>
            <person name="Jung C."/>
            <person name="Murphy K."/>
            <person name="Arold S.T."/>
            <person name="Gojobori T."/>
            <person name="van der Linden C.G."/>
            <person name="van Loo E.N."/>
            <person name="Jellen E.N."/>
            <person name="Maughan P.J."/>
            <person name="Tester M."/>
        </authorList>
    </citation>
    <scope>NUCLEOTIDE SEQUENCE [LARGE SCALE GENOMIC DNA]</scope>
    <source>
        <strain evidence="3">cv. PI 614886</strain>
    </source>
</reference>
<evidence type="ECO:0000313" key="4">
    <source>
        <dbReference type="Proteomes" id="UP000596660"/>
    </source>
</evidence>
<dbReference type="EnsemblPlants" id="AUR62000911-RA">
    <property type="protein sequence ID" value="AUR62000911-RA:cds"/>
    <property type="gene ID" value="AUR62000911"/>
</dbReference>
<evidence type="ECO:0000259" key="2">
    <source>
        <dbReference type="Pfam" id="PF13839"/>
    </source>
</evidence>
<keyword evidence="4" id="KW-1185">Reference proteome</keyword>
<sequence>MKWRWQPQDCDIPRFNATNMLELIRGKRLVFAGDSINRNQWESLLCLLTSAVKDPTRVYETRGRRITKNRGAYSFKFVDYQCTVEFYVTHFLVREARINYYQEGKQVYPHLDAIAAYKKALLTWATWVDRYINPHTTQVFFRSTAPAHFRGGQWNTGGHCREARRPLNEMYIDNLDKDHIAREVINTMKTSVTFVNVTGLSSYRIDGHPSKYGKNPGKKGSSEDCSHWCLPGVPDAGTS</sequence>
<reference evidence="3" key="2">
    <citation type="submission" date="2021-03" db="UniProtKB">
        <authorList>
            <consortium name="EnsemblPlants"/>
        </authorList>
    </citation>
    <scope>IDENTIFICATION</scope>
</reference>
<dbReference type="Gramene" id="AUR62000911-RA">
    <property type="protein sequence ID" value="AUR62000911-RA:cds"/>
    <property type="gene ID" value="AUR62000911"/>
</dbReference>
<dbReference type="PANTHER" id="PTHR32285:SF19">
    <property type="entry name" value="PROTEIN TRICHOME BIREFRINGENCE-LIKE 6"/>
    <property type="match status" value="1"/>
</dbReference>
<comment type="similarity">
    <text evidence="1">Belongs to the PC-esterase family. TBL subfamily.</text>
</comment>
<dbReference type="GO" id="GO:0005794">
    <property type="term" value="C:Golgi apparatus"/>
    <property type="evidence" value="ECO:0007669"/>
    <property type="project" value="TreeGrafter"/>
</dbReference>
<proteinExistence type="inferred from homology"/>